<feature type="transmembrane region" description="Helical" evidence="9">
    <location>
        <begin position="296"/>
        <end position="315"/>
    </location>
</feature>
<evidence type="ECO:0000256" key="2">
    <source>
        <dbReference type="ARBA" id="ARBA00022475"/>
    </source>
</evidence>
<dbReference type="eggNOG" id="KOG3656">
    <property type="taxonomic scope" value="Eukaryota"/>
</dbReference>
<evidence type="ECO:0000256" key="8">
    <source>
        <dbReference type="ARBA" id="ARBA00023224"/>
    </source>
</evidence>
<feature type="transmembrane region" description="Helical" evidence="9">
    <location>
        <begin position="196"/>
        <end position="217"/>
    </location>
</feature>
<dbReference type="GO" id="GO:0007186">
    <property type="term" value="P:G protein-coupled receptor signaling pathway"/>
    <property type="evidence" value="ECO:0000318"/>
    <property type="project" value="GO_Central"/>
</dbReference>
<feature type="transmembrane region" description="Helical" evidence="9">
    <location>
        <begin position="97"/>
        <end position="119"/>
    </location>
</feature>
<dbReference type="InterPro" id="IPR017452">
    <property type="entry name" value="GPCR_Rhodpsn_7TM"/>
</dbReference>
<dbReference type="SMART" id="SM01381">
    <property type="entry name" value="7TM_GPCR_Srsx"/>
    <property type="match status" value="1"/>
</dbReference>
<evidence type="ECO:0000256" key="9">
    <source>
        <dbReference type="SAM" id="Phobius"/>
    </source>
</evidence>
<keyword evidence="3 9" id="KW-0812">Transmembrane</keyword>
<feature type="transmembrane region" description="Helical" evidence="9">
    <location>
        <begin position="140"/>
        <end position="161"/>
    </location>
</feature>
<reference evidence="11 12" key="1">
    <citation type="journal article" date="2007" name="Science">
        <title>Sea anemone genome reveals ancestral eumetazoan gene repertoire and genomic organization.</title>
        <authorList>
            <person name="Putnam N.H."/>
            <person name="Srivastava M."/>
            <person name="Hellsten U."/>
            <person name="Dirks B."/>
            <person name="Chapman J."/>
            <person name="Salamov A."/>
            <person name="Terry A."/>
            <person name="Shapiro H."/>
            <person name="Lindquist E."/>
            <person name="Kapitonov V.V."/>
            <person name="Jurka J."/>
            <person name="Genikhovich G."/>
            <person name="Grigoriev I.V."/>
            <person name="Lucas S.M."/>
            <person name="Steele R.E."/>
            <person name="Finnerty J.R."/>
            <person name="Technau U."/>
            <person name="Martindale M.Q."/>
            <person name="Rokhsar D.S."/>
        </authorList>
    </citation>
    <scope>NUCLEOTIDE SEQUENCE [LARGE SCALE GENOMIC DNA]</scope>
    <source>
        <strain evidence="12">CH2 X CH6</strain>
    </source>
</reference>
<keyword evidence="6 9" id="KW-0472">Membrane</keyword>
<feature type="transmembrane region" description="Helical" evidence="9">
    <location>
        <begin position="260"/>
        <end position="284"/>
    </location>
</feature>
<dbReference type="HOGENOM" id="CLU_551312_0_0_1"/>
<keyword evidence="5" id="KW-0297">G-protein coupled receptor</keyword>
<evidence type="ECO:0000313" key="12">
    <source>
        <dbReference type="Proteomes" id="UP000001593"/>
    </source>
</evidence>
<dbReference type="Gene3D" id="1.20.1070.10">
    <property type="entry name" value="Rhodopsin 7-helix transmembrane proteins"/>
    <property type="match status" value="1"/>
</dbReference>
<dbReference type="EMBL" id="DS469527">
    <property type="protein sequence ID" value="EDO46481.1"/>
    <property type="molecule type" value="Genomic_DNA"/>
</dbReference>
<dbReference type="InterPro" id="IPR050569">
    <property type="entry name" value="TAAR"/>
</dbReference>
<proteinExistence type="predicted"/>
<protein>
    <recommendedName>
        <fullName evidence="10">G-protein coupled receptors family 1 profile domain-containing protein</fullName>
    </recommendedName>
</protein>
<evidence type="ECO:0000313" key="11">
    <source>
        <dbReference type="EMBL" id="EDO46481.1"/>
    </source>
</evidence>
<comment type="subcellular location">
    <subcellularLocation>
        <location evidence="1">Cell membrane</location>
        <topology evidence="1">Multi-pass membrane protein</topology>
    </subcellularLocation>
</comment>
<accession>A7RQ15</accession>
<keyword evidence="7" id="KW-0675">Receptor</keyword>
<dbReference type="GO" id="GO:0004930">
    <property type="term" value="F:G protein-coupled receptor activity"/>
    <property type="evidence" value="ECO:0000318"/>
    <property type="project" value="GO_Central"/>
</dbReference>
<organism evidence="11 12">
    <name type="scientific">Nematostella vectensis</name>
    <name type="common">Starlet sea anemone</name>
    <dbReference type="NCBI Taxonomy" id="45351"/>
    <lineage>
        <taxon>Eukaryota</taxon>
        <taxon>Metazoa</taxon>
        <taxon>Cnidaria</taxon>
        <taxon>Anthozoa</taxon>
        <taxon>Hexacorallia</taxon>
        <taxon>Actiniaria</taxon>
        <taxon>Edwardsiidae</taxon>
        <taxon>Nematostella</taxon>
    </lineage>
</organism>
<dbReference type="PhylomeDB" id="A7RQ15"/>
<evidence type="ECO:0000256" key="1">
    <source>
        <dbReference type="ARBA" id="ARBA00004651"/>
    </source>
</evidence>
<dbReference type="PANTHER" id="PTHR24249">
    <property type="entry name" value="HISTAMINE RECEPTOR-RELATED G-PROTEIN COUPLED RECEPTOR"/>
    <property type="match status" value="1"/>
</dbReference>
<dbReference type="CDD" id="cd00637">
    <property type="entry name" value="7tm_classA_rhodopsin-like"/>
    <property type="match status" value="1"/>
</dbReference>
<feature type="domain" description="G-protein coupled receptors family 1 profile" evidence="10">
    <location>
        <begin position="41"/>
        <end position="313"/>
    </location>
</feature>
<evidence type="ECO:0000256" key="4">
    <source>
        <dbReference type="ARBA" id="ARBA00022989"/>
    </source>
</evidence>
<dbReference type="OMA" id="IAIMICS"/>
<feature type="transmembrane region" description="Helical" evidence="9">
    <location>
        <begin position="24"/>
        <end position="50"/>
    </location>
</feature>
<dbReference type="PROSITE" id="PS50262">
    <property type="entry name" value="G_PROTEIN_RECEP_F1_2"/>
    <property type="match status" value="1"/>
</dbReference>
<evidence type="ECO:0000256" key="5">
    <source>
        <dbReference type="ARBA" id="ARBA00023040"/>
    </source>
</evidence>
<evidence type="ECO:0000259" key="10">
    <source>
        <dbReference type="PROSITE" id="PS50262"/>
    </source>
</evidence>
<keyword evidence="2" id="KW-1003">Cell membrane</keyword>
<evidence type="ECO:0000256" key="6">
    <source>
        <dbReference type="ARBA" id="ARBA00023136"/>
    </source>
</evidence>
<dbReference type="SUPFAM" id="SSF81321">
    <property type="entry name" value="Family A G protein-coupled receptor-like"/>
    <property type="match status" value="1"/>
</dbReference>
<keyword evidence="4 9" id="KW-1133">Transmembrane helix</keyword>
<keyword evidence="12" id="KW-1185">Reference proteome</keyword>
<dbReference type="PANTHER" id="PTHR24249:SF372">
    <property type="entry name" value="G-PROTEIN COUPLED RECEPTORS FAMILY 1 PROFILE DOMAIN-CONTAINING PROTEIN"/>
    <property type="match status" value="1"/>
</dbReference>
<evidence type="ECO:0000256" key="3">
    <source>
        <dbReference type="ARBA" id="ARBA00022692"/>
    </source>
</evidence>
<dbReference type="Proteomes" id="UP000001593">
    <property type="component" value="Unassembled WGS sequence"/>
</dbReference>
<dbReference type="PRINTS" id="PR00237">
    <property type="entry name" value="GPCRRHODOPSN"/>
</dbReference>
<feature type="transmembrane region" description="Helical" evidence="9">
    <location>
        <begin position="62"/>
        <end position="85"/>
    </location>
</feature>
<name>A7RQ15_NEMVE</name>
<dbReference type="GO" id="GO:0005886">
    <property type="term" value="C:plasma membrane"/>
    <property type="evidence" value="ECO:0000318"/>
    <property type="project" value="GO_Central"/>
</dbReference>
<dbReference type="AlphaFoldDB" id="A7RQ15"/>
<dbReference type="InterPro" id="IPR000276">
    <property type="entry name" value="GPCR_Rhodpsn"/>
</dbReference>
<gene>
    <name evidence="11" type="ORF">NEMVEDRAFT_v1g200394</name>
</gene>
<evidence type="ECO:0000256" key="7">
    <source>
        <dbReference type="ARBA" id="ARBA00023170"/>
    </source>
</evidence>
<dbReference type="InParanoid" id="A7RQ15"/>
<dbReference type="Pfam" id="PF00001">
    <property type="entry name" value="7tm_1"/>
    <property type="match status" value="1"/>
</dbReference>
<sequence length="495" mass="55827">MYNVSSNVSSSNNPNVPNPDSLEYVFQSAILAVVCPFNAISNIATFLVIIRSEKLREHSGNFFVASLALLDGVPMSIVIAFRLAFIHDFYGAVKVCAFSATLLVTTIYCIILHLMLLSCDRFIFMFFPLRYSSIVTPTRSLIALVPAWLLPFFSMTVIPQFNSDIKKGSTFRNSLVGCPVSWNTQDSSPALYAHHLFNTVSFLAVPFAVMLVVHALIGKLSFKQANKVYPGSHLSRASPNFTSAVLSVKRRIKALKWAKTIAIMICSFLLTYLPAFTCSLVAAHRGTSLLPRQAKNILLLLVFLNSPLNFIIYSLRSKVFTGELEKSLSALLWCLPEHHRMTMFSRRDDREFRSSFERPKRGTICLAQTSTTLMRSDEATYISSLQTPREVDRSQKNAELQDLEIWVGIEKCESNQAPRLRTSETGIISILPTRTEQLSTFNSCCFDPITRNSVLSSLIFNLSWYIQTCFPKTKLRQRDLNELAKIDNCHYSKTR</sequence>
<keyword evidence="8" id="KW-0807">Transducer</keyword>